<proteinExistence type="predicted"/>
<dbReference type="InterPro" id="IPR021070">
    <property type="entry name" value="Killing_trait_RebB"/>
</dbReference>
<dbReference type="Proteomes" id="UP000252081">
    <property type="component" value="Unassembled WGS sequence"/>
</dbReference>
<evidence type="ECO:0000313" key="2">
    <source>
        <dbReference type="Proteomes" id="UP000252081"/>
    </source>
</evidence>
<gene>
    <name evidence="1" type="ORF">DRW42_23680</name>
</gene>
<name>A0A366KN49_9SPHI</name>
<dbReference type="AlphaFoldDB" id="A0A366KN49"/>
<keyword evidence="2" id="KW-1185">Reference proteome</keyword>
<evidence type="ECO:0000313" key="1">
    <source>
        <dbReference type="EMBL" id="RBQ03096.1"/>
    </source>
</evidence>
<organism evidence="1 2">
    <name type="scientific">Pedobacter miscanthi</name>
    <dbReference type="NCBI Taxonomy" id="2259170"/>
    <lineage>
        <taxon>Bacteria</taxon>
        <taxon>Pseudomonadati</taxon>
        <taxon>Bacteroidota</taxon>
        <taxon>Sphingobacteriia</taxon>
        <taxon>Sphingobacteriales</taxon>
        <taxon>Sphingobacteriaceae</taxon>
        <taxon>Pedobacter</taxon>
    </lineage>
</organism>
<accession>A0A366KN49</accession>
<protein>
    <submittedName>
        <fullName evidence="1">Antirepresssor protein RebB</fullName>
    </submittedName>
</protein>
<comment type="caution">
    <text evidence="1">The sequence shown here is derived from an EMBL/GenBank/DDBJ whole genome shotgun (WGS) entry which is preliminary data.</text>
</comment>
<sequence length="88" mass="9553">MNDQITDAVTQSNDKIIAEDPAIALGNLYQTIAQATGDMFENALDSQNQQNILEQAATIQGIMQIYNVDTVADAIIIAQAQNQNKTNN</sequence>
<dbReference type="Pfam" id="PF11747">
    <property type="entry name" value="RebB"/>
    <property type="match status" value="1"/>
</dbReference>
<dbReference type="OrthoDB" id="772742at2"/>
<reference evidence="1 2" key="1">
    <citation type="submission" date="2018-07" db="EMBL/GenBank/DDBJ databases">
        <title>A draft genome of a endophytic bacteria, a new species of Pedobacter.</title>
        <authorList>
            <person name="Zhang Z.D."/>
            <person name="Chen Z.J."/>
        </authorList>
    </citation>
    <scope>NUCLEOTIDE SEQUENCE [LARGE SCALE GENOMIC DNA]</scope>
    <source>
        <strain evidence="1 2">RS10</strain>
    </source>
</reference>
<dbReference type="EMBL" id="QNQU01000026">
    <property type="protein sequence ID" value="RBQ03096.1"/>
    <property type="molecule type" value="Genomic_DNA"/>
</dbReference>